<organism evidence="12 13">
    <name type="scientific">Ursidibacter maritimus</name>
    <dbReference type="NCBI Taxonomy" id="1331689"/>
    <lineage>
        <taxon>Bacteria</taxon>
        <taxon>Pseudomonadati</taxon>
        <taxon>Pseudomonadota</taxon>
        <taxon>Gammaproteobacteria</taxon>
        <taxon>Pasteurellales</taxon>
        <taxon>Pasteurellaceae</taxon>
        <taxon>Ursidibacter</taxon>
    </lineage>
</organism>
<evidence type="ECO:0000256" key="5">
    <source>
        <dbReference type="ARBA" id="ARBA00038894"/>
    </source>
</evidence>
<evidence type="ECO:0000259" key="10">
    <source>
        <dbReference type="Pfam" id="PF13622"/>
    </source>
</evidence>
<evidence type="ECO:0000256" key="8">
    <source>
        <dbReference type="ARBA" id="ARBA00079653"/>
    </source>
</evidence>
<protein>
    <recommendedName>
        <fullName evidence="7">Acyl-CoA thioesterase 2</fullName>
        <ecNumber evidence="5">3.1.2.20</ecNumber>
    </recommendedName>
    <alternativeName>
        <fullName evidence="8">Thioesterase II</fullName>
    </alternativeName>
</protein>
<gene>
    <name evidence="11" type="ORF">HT657_03065</name>
    <name evidence="12" type="ORF">HT672_06400</name>
</gene>
<reference evidence="12 14" key="1">
    <citation type="journal article" date="2021" name="Mol. Ecol.">
        <title>Polar bear-adapted Ursidibacter maritimus are remarkably conserved after generations in captivity.</title>
        <authorList>
            <person name="Espinosa-Gongora C."/>
            <person name="Hansen M.J."/>
            <person name="Bertelsen M.F."/>
            <person name="Bojesen A.M."/>
        </authorList>
    </citation>
    <scope>NUCLEOTIDE SEQUENCE</scope>
    <source>
        <strain evidence="12">Pb43105x</strain>
        <strain evidence="11 14">Pb43106</strain>
    </source>
</reference>
<evidence type="ECO:0000256" key="6">
    <source>
        <dbReference type="ARBA" id="ARBA00050943"/>
    </source>
</evidence>
<evidence type="ECO:0000256" key="4">
    <source>
        <dbReference type="ARBA" id="ARBA00023098"/>
    </source>
</evidence>
<comment type="subunit">
    <text evidence="2">Homotetramer.</text>
</comment>
<dbReference type="OrthoDB" id="9781019at2"/>
<dbReference type="CDD" id="cd03445">
    <property type="entry name" value="Thioesterase_II_repeat2"/>
    <property type="match status" value="1"/>
</dbReference>
<dbReference type="InterPro" id="IPR049449">
    <property type="entry name" value="TesB_ACOT8-like_N"/>
</dbReference>
<comment type="similarity">
    <text evidence="1">Belongs to the C/M/P thioester hydrolase family.</text>
</comment>
<dbReference type="Pfam" id="PF02551">
    <property type="entry name" value="Acyl_CoA_thio"/>
    <property type="match status" value="1"/>
</dbReference>
<feature type="domain" description="Acyl-CoA thioesterase 2 C-terminal" evidence="9">
    <location>
        <begin position="151"/>
        <end position="284"/>
    </location>
</feature>
<dbReference type="GO" id="GO:0006637">
    <property type="term" value="P:acyl-CoA metabolic process"/>
    <property type="evidence" value="ECO:0007669"/>
    <property type="project" value="InterPro"/>
</dbReference>
<keyword evidence="3" id="KW-0378">Hydrolase</keyword>
<dbReference type="GO" id="GO:0005829">
    <property type="term" value="C:cytosol"/>
    <property type="evidence" value="ECO:0007669"/>
    <property type="project" value="TreeGrafter"/>
</dbReference>
<keyword evidence="14" id="KW-1185">Reference proteome</keyword>
<evidence type="ECO:0000256" key="2">
    <source>
        <dbReference type="ARBA" id="ARBA00011881"/>
    </source>
</evidence>
<evidence type="ECO:0000313" key="11">
    <source>
        <dbReference type="EMBL" id="MBV6531136.1"/>
    </source>
</evidence>
<dbReference type="InterPro" id="IPR029069">
    <property type="entry name" value="HotDog_dom_sf"/>
</dbReference>
<dbReference type="PANTHER" id="PTHR11066:SF34">
    <property type="entry name" value="ACYL-COENZYME A THIOESTERASE 8"/>
    <property type="match status" value="1"/>
</dbReference>
<dbReference type="InterPro" id="IPR025652">
    <property type="entry name" value="TesB_C"/>
</dbReference>
<evidence type="ECO:0000313" key="12">
    <source>
        <dbReference type="EMBL" id="MBV6546915.1"/>
    </source>
</evidence>
<evidence type="ECO:0000313" key="13">
    <source>
        <dbReference type="Proteomes" id="UP000732858"/>
    </source>
</evidence>
<dbReference type="EC" id="3.1.2.20" evidence="5"/>
<dbReference type="AlphaFoldDB" id="A0A949WG51"/>
<comment type="caution">
    <text evidence="12">The sequence shown here is derived from an EMBL/GenBank/DDBJ whole genome shotgun (WGS) entry which is preliminary data.</text>
</comment>
<evidence type="ECO:0000259" key="9">
    <source>
        <dbReference type="Pfam" id="PF02551"/>
    </source>
</evidence>
<keyword evidence="4" id="KW-0443">Lipid metabolism</keyword>
<dbReference type="CDD" id="cd03444">
    <property type="entry name" value="Thioesterase_II_repeat1"/>
    <property type="match status" value="1"/>
</dbReference>
<dbReference type="SUPFAM" id="SSF54637">
    <property type="entry name" value="Thioesterase/thiol ester dehydrase-isomerase"/>
    <property type="match status" value="2"/>
</dbReference>
<dbReference type="Proteomes" id="UP001196379">
    <property type="component" value="Unassembled WGS sequence"/>
</dbReference>
<evidence type="ECO:0000256" key="1">
    <source>
        <dbReference type="ARBA" id="ARBA00006538"/>
    </source>
</evidence>
<accession>A0A949WG51</accession>
<dbReference type="PANTHER" id="PTHR11066">
    <property type="entry name" value="ACYL-COA THIOESTERASE"/>
    <property type="match status" value="1"/>
</dbReference>
<dbReference type="FunFam" id="2.40.160.210:FF:000001">
    <property type="entry name" value="Acyl-CoA thioesterase II"/>
    <property type="match status" value="1"/>
</dbReference>
<sequence length="288" mass="32897">MPTTHSALSHLIQLLTLERLDDGLFRGESEDLGFPQVFGGQVVAQSLMAAMQVVENGRELHSCHTYFIRAGDAAYPIIYETEILREGNNFTLVTINAKQHNEIICRVMASFQNQESGFEHQITMPHFDVESFYSENDLIQSLALMLPSPLREKFSAERPFDVRIKYPNDPFNGHKLPPKQELWVKTNGVVPVDNYRLHQCLLAYFSDFHCILTMLHPHECGFMQQGLKIATIDHSIWFHRPINWNDGLFFSLTSPNAFGARGLTRGEVFDKDGKLLASYQQEGLIRKL</sequence>
<evidence type="ECO:0000256" key="7">
    <source>
        <dbReference type="ARBA" id="ARBA00071120"/>
    </source>
</evidence>
<evidence type="ECO:0000256" key="3">
    <source>
        <dbReference type="ARBA" id="ARBA00022801"/>
    </source>
</evidence>
<dbReference type="GO" id="GO:0009062">
    <property type="term" value="P:fatty acid catabolic process"/>
    <property type="evidence" value="ECO:0007669"/>
    <property type="project" value="TreeGrafter"/>
</dbReference>
<proteinExistence type="inferred from homology"/>
<name>A0A949WG51_9PAST</name>
<evidence type="ECO:0000313" key="14">
    <source>
        <dbReference type="Proteomes" id="UP001196379"/>
    </source>
</evidence>
<dbReference type="GO" id="GO:0047617">
    <property type="term" value="F:fatty acyl-CoA hydrolase activity"/>
    <property type="evidence" value="ECO:0007669"/>
    <property type="project" value="UniProtKB-EC"/>
</dbReference>
<dbReference type="Pfam" id="PF13622">
    <property type="entry name" value="4HBT_3"/>
    <property type="match status" value="1"/>
</dbReference>
<dbReference type="Proteomes" id="UP000732858">
    <property type="component" value="Unassembled WGS sequence"/>
</dbReference>
<dbReference type="EMBL" id="JABULY010000001">
    <property type="protein sequence ID" value="MBV6531136.1"/>
    <property type="molecule type" value="Genomic_DNA"/>
</dbReference>
<dbReference type="InterPro" id="IPR003703">
    <property type="entry name" value="Acyl_CoA_thio"/>
</dbReference>
<dbReference type="Gene3D" id="2.40.160.210">
    <property type="entry name" value="Acyl-CoA thioesterase, double hotdog domain"/>
    <property type="match status" value="1"/>
</dbReference>
<comment type="catalytic activity">
    <reaction evidence="6">
        <text>a fatty acyl-CoA + H2O = a fatty acid + CoA + H(+)</text>
        <dbReference type="Rhea" id="RHEA:16781"/>
        <dbReference type="ChEBI" id="CHEBI:15377"/>
        <dbReference type="ChEBI" id="CHEBI:15378"/>
        <dbReference type="ChEBI" id="CHEBI:28868"/>
        <dbReference type="ChEBI" id="CHEBI:57287"/>
        <dbReference type="ChEBI" id="CHEBI:77636"/>
        <dbReference type="EC" id="3.1.2.20"/>
    </reaction>
    <physiologicalReaction direction="left-to-right" evidence="6">
        <dbReference type="Rhea" id="RHEA:16782"/>
    </physiologicalReaction>
</comment>
<feature type="domain" description="Acyl-CoA thioesterase-like N-terminal HotDog" evidence="10">
    <location>
        <begin position="37"/>
        <end position="112"/>
    </location>
</feature>
<dbReference type="EMBL" id="JABUMC010000012">
    <property type="protein sequence ID" value="MBV6546915.1"/>
    <property type="molecule type" value="Genomic_DNA"/>
</dbReference>
<dbReference type="InterPro" id="IPR042171">
    <property type="entry name" value="Acyl-CoA_hotdog"/>
</dbReference>